<dbReference type="Proteomes" id="UP000236751">
    <property type="component" value="Unassembled WGS sequence"/>
</dbReference>
<evidence type="ECO:0000313" key="2">
    <source>
        <dbReference type="Proteomes" id="UP000236751"/>
    </source>
</evidence>
<organism evidence="1 2">
    <name type="scientific">Nitrosospira multiformis (strain ATCC 25196 / NCIMB 11849 / C 71)</name>
    <dbReference type="NCBI Taxonomy" id="323848"/>
    <lineage>
        <taxon>Bacteria</taxon>
        <taxon>Pseudomonadati</taxon>
        <taxon>Pseudomonadota</taxon>
        <taxon>Betaproteobacteria</taxon>
        <taxon>Nitrosomonadales</taxon>
        <taxon>Nitrosomonadaceae</taxon>
        <taxon>Nitrosospira</taxon>
    </lineage>
</organism>
<name>A0A1H5XVF0_NITMU</name>
<accession>A0A1H5XVF0</accession>
<reference evidence="1 2" key="1">
    <citation type="submission" date="2016-10" db="EMBL/GenBank/DDBJ databases">
        <authorList>
            <person name="de Groot N.N."/>
        </authorList>
    </citation>
    <scope>NUCLEOTIDE SEQUENCE [LARGE SCALE GENOMIC DNA]</scope>
    <source>
        <strain evidence="1 2">Nl13</strain>
    </source>
</reference>
<evidence type="ECO:0000313" key="1">
    <source>
        <dbReference type="EMBL" id="SEG15515.1"/>
    </source>
</evidence>
<sequence length="189" mass="21472">MMRNRRISLGFDLRISLDLNNHMQISGDPNIWPRPPLVDDLIQNNAHALSNPLTLATHIEDLINTCRSNHISIDQLSLISLTCLEINTIALREHYGFGWFEEQPSETALINMGWRLMGFDILDLRGLISGLSGCGKISEIPFFQNYLSKTINKFGLFKTYRSASEFSEVRGLQIYNHAPFIPIGILIKN</sequence>
<gene>
    <name evidence="1" type="ORF">SAMN05216403_13719</name>
</gene>
<dbReference type="EMBL" id="FNVK01000037">
    <property type="protein sequence ID" value="SEG15515.1"/>
    <property type="molecule type" value="Genomic_DNA"/>
</dbReference>
<protein>
    <submittedName>
        <fullName evidence="1">Uncharacterized protein</fullName>
    </submittedName>
</protein>
<dbReference type="AlphaFoldDB" id="A0A1H5XVF0"/>
<proteinExistence type="predicted"/>